<dbReference type="PANTHER" id="PTHR12189:SF1">
    <property type="entry name" value="MRNA (GUANINE-N(7))-METHYLTRANSFERASE"/>
    <property type="match status" value="1"/>
</dbReference>
<comment type="caution">
    <text evidence="9">The sequence shown here is derived from an EMBL/GenBank/DDBJ whole genome shotgun (WGS) entry which is preliminary data.</text>
</comment>
<evidence type="ECO:0000256" key="5">
    <source>
        <dbReference type="ARBA" id="ARBA00022884"/>
    </source>
</evidence>
<comment type="catalytic activity">
    <reaction evidence="7">
        <text>a 5'-end (5'-triphosphoguanosine)-ribonucleoside in mRNA + S-adenosyl-L-methionine = a 5'-end (N(7)-methyl 5'-triphosphoguanosine)-ribonucleoside in mRNA + S-adenosyl-L-homocysteine</text>
        <dbReference type="Rhea" id="RHEA:67008"/>
        <dbReference type="Rhea" id="RHEA-COMP:17166"/>
        <dbReference type="Rhea" id="RHEA-COMP:17167"/>
        <dbReference type="ChEBI" id="CHEBI:57856"/>
        <dbReference type="ChEBI" id="CHEBI:59789"/>
        <dbReference type="ChEBI" id="CHEBI:156461"/>
        <dbReference type="ChEBI" id="CHEBI:167617"/>
        <dbReference type="EC" id="2.1.1.56"/>
    </reaction>
</comment>
<keyword evidence="10" id="KW-1185">Reference proteome</keyword>
<dbReference type="EMBL" id="BLBS01000057">
    <property type="protein sequence ID" value="GET93072.1"/>
    <property type="molecule type" value="Genomic_DNA"/>
</dbReference>
<name>A0A640KU67_LEITA</name>
<gene>
    <name evidence="9" type="ORF">LtaPh_3601100</name>
</gene>
<dbReference type="FunFam" id="3.40.50.150:FF:000618">
    <property type="entry name" value="Putative mRNA capping methyltransferase"/>
    <property type="match status" value="1"/>
</dbReference>
<accession>A0A640KU67</accession>
<keyword evidence="3" id="KW-0808">Transferase</keyword>
<dbReference type="AlphaFoldDB" id="A0A640KU67"/>
<keyword evidence="6" id="KW-0506">mRNA capping</keyword>
<evidence type="ECO:0000256" key="6">
    <source>
        <dbReference type="ARBA" id="ARBA00023042"/>
    </source>
</evidence>
<dbReference type="GO" id="GO:0004482">
    <property type="term" value="F:mRNA 5'-cap (guanine-N7-)-methyltransferase activity"/>
    <property type="evidence" value="ECO:0007669"/>
    <property type="project" value="UniProtKB-EC"/>
</dbReference>
<keyword evidence="5" id="KW-0694">RNA-binding</keyword>
<evidence type="ECO:0000256" key="4">
    <source>
        <dbReference type="ARBA" id="ARBA00022691"/>
    </source>
</evidence>
<dbReference type="PANTHER" id="PTHR12189">
    <property type="entry name" value="MRNA GUANINE-7- METHYLTRANSFERASE"/>
    <property type="match status" value="1"/>
</dbReference>
<dbReference type="EC" id="2.1.1.56" evidence="1"/>
<dbReference type="InterPro" id="IPR004971">
    <property type="entry name" value="mRNA_G-N7_MeTrfase_dom"/>
</dbReference>
<evidence type="ECO:0000256" key="7">
    <source>
        <dbReference type="ARBA" id="ARBA00044712"/>
    </source>
</evidence>
<evidence type="ECO:0000256" key="3">
    <source>
        <dbReference type="ARBA" id="ARBA00022679"/>
    </source>
</evidence>
<evidence type="ECO:0000256" key="2">
    <source>
        <dbReference type="ARBA" id="ARBA00022603"/>
    </source>
</evidence>
<sequence>MPHNKAAAAYDNVTRKRKDDWSSQQVAFRHFANFVKKTLIQYSLDCVLSNATASPSEGAAVLDLASGRGGDIGKWLFMRSPAHSNPHAPSDALHTSFYDCYDVSVECITEAERRYKETIAAIERPPQCRASFTVADCFSESFLRVTLPSSPRCGCYNVVSIQFAFHYACKSLDLIRDVLFAVSHALTPGGVVIITTVDIAMLSKRAAEGMLGNELYSISFSNPLEYTMASNGSALLVAGTEYHFRLDGFVDCPEYVVPYDSVVEIAREARLLLCERMSKPFSEFVLDYSTNWKANKGNRLSQAELELVTLYRTLCFVKEKVTP</sequence>
<dbReference type="InterPro" id="IPR039753">
    <property type="entry name" value="RG7MT1"/>
</dbReference>
<keyword evidence="6" id="KW-0507">mRNA processing</keyword>
<dbReference type="GO" id="GO:0005634">
    <property type="term" value="C:nucleus"/>
    <property type="evidence" value="ECO:0007669"/>
    <property type="project" value="TreeGrafter"/>
</dbReference>
<dbReference type="PROSITE" id="PS51562">
    <property type="entry name" value="RNA_CAP0_MT"/>
    <property type="match status" value="1"/>
</dbReference>
<organism evidence="9 10">
    <name type="scientific">Leishmania tarentolae</name>
    <name type="common">Sauroleishmania tarentolae</name>
    <dbReference type="NCBI Taxonomy" id="5689"/>
    <lineage>
        <taxon>Eukaryota</taxon>
        <taxon>Discoba</taxon>
        <taxon>Euglenozoa</taxon>
        <taxon>Kinetoplastea</taxon>
        <taxon>Metakinetoplastina</taxon>
        <taxon>Trypanosomatida</taxon>
        <taxon>Trypanosomatidae</taxon>
        <taxon>Leishmaniinae</taxon>
        <taxon>Leishmania</taxon>
        <taxon>lizard Leishmania</taxon>
    </lineage>
</organism>
<evidence type="ECO:0000313" key="9">
    <source>
        <dbReference type="EMBL" id="GET93072.1"/>
    </source>
</evidence>
<keyword evidence="2 9" id="KW-0489">Methyltransferase</keyword>
<feature type="domain" description="MRNA cap 0 methyltransferase" evidence="8">
    <location>
        <begin position="23"/>
        <end position="319"/>
    </location>
</feature>
<dbReference type="InterPro" id="IPR029063">
    <property type="entry name" value="SAM-dependent_MTases_sf"/>
</dbReference>
<evidence type="ECO:0000313" key="10">
    <source>
        <dbReference type="Proteomes" id="UP000419144"/>
    </source>
</evidence>
<protein>
    <recommendedName>
        <fullName evidence="1">mRNA (guanine-N(7))-methyltransferase</fullName>
        <ecNumber evidence="1">2.1.1.56</ecNumber>
    </recommendedName>
</protein>
<dbReference type="OrthoDB" id="10248867at2759"/>
<dbReference type="SUPFAM" id="SSF53335">
    <property type="entry name" value="S-adenosyl-L-methionine-dependent methyltransferases"/>
    <property type="match status" value="1"/>
</dbReference>
<dbReference type="GO" id="GO:0003723">
    <property type="term" value="F:RNA binding"/>
    <property type="evidence" value="ECO:0007669"/>
    <property type="project" value="UniProtKB-KW"/>
</dbReference>
<keyword evidence="4" id="KW-0949">S-adenosyl-L-methionine</keyword>
<dbReference type="Proteomes" id="UP000419144">
    <property type="component" value="Unassembled WGS sequence"/>
</dbReference>
<evidence type="ECO:0000259" key="8">
    <source>
        <dbReference type="PROSITE" id="PS51562"/>
    </source>
</evidence>
<dbReference type="Gene3D" id="3.40.50.150">
    <property type="entry name" value="Vaccinia Virus protein VP39"/>
    <property type="match status" value="1"/>
</dbReference>
<dbReference type="Pfam" id="PF03291">
    <property type="entry name" value="mRNA_G-N7_MeTrfase"/>
    <property type="match status" value="1"/>
</dbReference>
<dbReference type="VEuPathDB" id="TriTrypDB:LtaPh_3601100"/>
<proteinExistence type="predicted"/>
<evidence type="ECO:0000256" key="1">
    <source>
        <dbReference type="ARBA" id="ARBA00011926"/>
    </source>
</evidence>
<reference evidence="9" key="1">
    <citation type="submission" date="2019-11" db="EMBL/GenBank/DDBJ databases">
        <title>Leishmania tarentolae CDS.</title>
        <authorList>
            <person name="Goto Y."/>
            <person name="Yamagishi J."/>
        </authorList>
    </citation>
    <scope>NUCLEOTIDE SEQUENCE [LARGE SCALE GENOMIC DNA]</scope>
    <source>
        <strain evidence="9">Parrot Tar II</strain>
    </source>
</reference>